<dbReference type="InterPro" id="IPR039767">
    <property type="entry name" value="RALBP1"/>
</dbReference>
<dbReference type="Proteomes" id="UP000792457">
    <property type="component" value="Unassembled WGS sequence"/>
</dbReference>
<dbReference type="SMART" id="SM00324">
    <property type="entry name" value="RhoGAP"/>
    <property type="match status" value="1"/>
</dbReference>
<keyword evidence="5" id="KW-1185">Reference proteome</keyword>
<dbReference type="InterPro" id="IPR049041">
    <property type="entry name" value="RalBP1-like_Ral-bd"/>
</dbReference>
<feature type="compositionally biased region" description="Basic and acidic residues" evidence="2">
    <location>
        <begin position="394"/>
        <end position="427"/>
    </location>
</feature>
<feature type="domain" description="Rho-GAP" evidence="3">
    <location>
        <begin position="64"/>
        <end position="252"/>
    </location>
</feature>
<gene>
    <name evidence="4" type="ORF">J437_LFUL011214</name>
</gene>
<dbReference type="PROSITE" id="PS50238">
    <property type="entry name" value="RHOGAP"/>
    <property type="match status" value="1"/>
</dbReference>
<comment type="caution">
    <text evidence="4">The sequence shown here is derived from an EMBL/GenBank/DDBJ whole genome shotgun (WGS) entry which is preliminary data.</text>
</comment>
<evidence type="ECO:0000313" key="5">
    <source>
        <dbReference type="Proteomes" id="UP000792457"/>
    </source>
</evidence>
<dbReference type="InterPro" id="IPR008936">
    <property type="entry name" value="Rho_GTPase_activation_prot"/>
</dbReference>
<evidence type="ECO:0000256" key="1">
    <source>
        <dbReference type="ARBA" id="ARBA00022468"/>
    </source>
</evidence>
<dbReference type="SUPFAM" id="SSF48350">
    <property type="entry name" value="GTPase activation domain, GAP"/>
    <property type="match status" value="1"/>
</dbReference>
<dbReference type="GO" id="GO:0007264">
    <property type="term" value="P:small GTPase-mediated signal transduction"/>
    <property type="evidence" value="ECO:0007669"/>
    <property type="project" value="InterPro"/>
</dbReference>
<dbReference type="Pfam" id="PF20924">
    <property type="entry name" value="RLIP76_Ral-bd"/>
    <property type="match status" value="1"/>
</dbReference>
<organism evidence="4 5">
    <name type="scientific">Ladona fulva</name>
    <name type="common">Scarce chaser dragonfly</name>
    <name type="synonym">Libellula fulva</name>
    <dbReference type="NCBI Taxonomy" id="123851"/>
    <lineage>
        <taxon>Eukaryota</taxon>
        <taxon>Metazoa</taxon>
        <taxon>Ecdysozoa</taxon>
        <taxon>Arthropoda</taxon>
        <taxon>Hexapoda</taxon>
        <taxon>Insecta</taxon>
        <taxon>Pterygota</taxon>
        <taxon>Palaeoptera</taxon>
        <taxon>Odonata</taxon>
        <taxon>Epiprocta</taxon>
        <taxon>Anisoptera</taxon>
        <taxon>Libelluloidea</taxon>
        <taxon>Libellulidae</taxon>
        <taxon>Ladona</taxon>
    </lineage>
</organism>
<dbReference type="InterPro" id="IPR000198">
    <property type="entry name" value="RhoGAP_dom"/>
</dbReference>
<reference evidence="4" key="2">
    <citation type="submission" date="2017-10" db="EMBL/GenBank/DDBJ databases">
        <title>Ladona fulva Genome sequencing and assembly.</title>
        <authorList>
            <person name="Murali S."/>
            <person name="Richards S."/>
            <person name="Bandaranaike D."/>
            <person name="Bellair M."/>
            <person name="Blankenburg K."/>
            <person name="Chao H."/>
            <person name="Dinh H."/>
            <person name="Doddapaneni H."/>
            <person name="Dugan-Rocha S."/>
            <person name="Elkadiri S."/>
            <person name="Gnanaolivu R."/>
            <person name="Hernandez B."/>
            <person name="Skinner E."/>
            <person name="Javaid M."/>
            <person name="Lee S."/>
            <person name="Li M."/>
            <person name="Ming W."/>
            <person name="Munidasa M."/>
            <person name="Muniz J."/>
            <person name="Nguyen L."/>
            <person name="Hughes D."/>
            <person name="Osuji N."/>
            <person name="Pu L.-L."/>
            <person name="Puazo M."/>
            <person name="Qu C."/>
            <person name="Quiroz J."/>
            <person name="Raj R."/>
            <person name="Weissenberger G."/>
            <person name="Xin Y."/>
            <person name="Zou X."/>
            <person name="Han Y."/>
            <person name="Worley K."/>
            <person name="Muzny D."/>
            <person name="Gibbs R."/>
        </authorList>
    </citation>
    <scope>NUCLEOTIDE SEQUENCE</scope>
    <source>
        <strain evidence="4">Sampled in the wild</strain>
    </source>
</reference>
<dbReference type="Gene3D" id="1.10.555.10">
    <property type="entry name" value="Rho GTPase activation protein"/>
    <property type="match status" value="1"/>
</dbReference>
<dbReference type="AlphaFoldDB" id="A0A8K0KA29"/>
<dbReference type="GO" id="GO:0031267">
    <property type="term" value="F:small GTPase binding"/>
    <property type="evidence" value="ECO:0007669"/>
    <property type="project" value="InterPro"/>
</dbReference>
<dbReference type="Gene3D" id="1.20.58.90">
    <property type="match status" value="1"/>
</dbReference>
<keyword evidence="1" id="KW-0343">GTPase activation</keyword>
<dbReference type="GO" id="GO:0005096">
    <property type="term" value="F:GTPase activator activity"/>
    <property type="evidence" value="ECO:0007669"/>
    <property type="project" value="UniProtKB-KW"/>
</dbReference>
<evidence type="ECO:0000313" key="4">
    <source>
        <dbReference type="EMBL" id="KAG8231145.1"/>
    </source>
</evidence>
<dbReference type="Pfam" id="PF00620">
    <property type="entry name" value="RhoGAP"/>
    <property type="match status" value="1"/>
</dbReference>
<dbReference type="OrthoDB" id="10033734at2759"/>
<accession>A0A8K0KA29</accession>
<feature type="compositionally biased region" description="Basic and acidic residues" evidence="2">
    <location>
        <begin position="330"/>
        <end position="339"/>
    </location>
</feature>
<dbReference type="PANTHER" id="PTHR12783:SF5">
    <property type="entry name" value="RALA-BINDING PROTEIN 1"/>
    <property type="match status" value="1"/>
</dbReference>
<proteinExistence type="predicted"/>
<evidence type="ECO:0000256" key="2">
    <source>
        <dbReference type="SAM" id="MobiDB-lite"/>
    </source>
</evidence>
<evidence type="ECO:0000259" key="3">
    <source>
        <dbReference type="PROSITE" id="PS50238"/>
    </source>
</evidence>
<feature type="compositionally biased region" description="Basic and acidic residues" evidence="2">
    <location>
        <begin position="371"/>
        <end position="384"/>
    </location>
</feature>
<feature type="region of interest" description="Disordered" evidence="2">
    <location>
        <begin position="315"/>
        <end position="427"/>
    </location>
</feature>
<sequence length="451" mass="50641">MALKEERREASTCSSKDWVRVQEEKERKVNSVIIIESKNLRICSYVHQVYDILWFPEQAPVFGVSLSTAVERSGCHDGVQLPLVVRDCIDYLEEHGLKVEGIHRSLGMRAKVQQLRKMYNQREEVSLSGHETSVVTSLLKQFFRELPEPVVSKTVEEAATAVGGSSSGGQNLAELSALVQQLPAPNRTILAWILTHMEHIVEQEKHNRMGLQNVSLVVGPMLMVGQRALAALFNHRRTLFGEVNLKKYKPPLSAGGPCPDTAEGIEEELAKQESLLGQIHREMNAGMVSKKREEQLWEVQRFVTNLKRKLRLLQRTHGSMHKSQEEEDSGTERVAEGHRLVKGSSEEGDDFKMNLSLQNTQQSIDEDVEESEKKEEESCDKGAEEPNVALKTSDTSRGELEKSEVGDGLGKEEAETIKPLDKPDGDEVDSKLVVEELKKMNGELFELDLLI</sequence>
<protein>
    <recommendedName>
        <fullName evidence="3">Rho-GAP domain-containing protein</fullName>
    </recommendedName>
</protein>
<dbReference type="EMBL" id="KZ308536">
    <property type="protein sequence ID" value="KAG8231145.1"/>
    <property type="molecule type" value="Genomic_DNA"/>
</dbReference>
<name>A0A8K0KA29_LADFU</name>
<dbReference type="PANTHER" id="PTHR12783">
    <property type="entry name" value="RALA BINDING PROTEIN 1 RALBP1"/>
    <property type="match status" value="1"/>
</dbReference>
<reference evidence="4" key="1">
    <citation type="submission" date="2013-04" db="EMBL/GenBank/DDBJ databases">
        <authorList>
            <person name="Qu J."/>
            <person name="Murali S.C."/>
            <person name="Bandaranaike D."/>
            <person name="Bellair M."/>
            <person name="Blankenburg K."/>
            <person name="Chao H."/>
            <person name="Dinh H."/>
            <person name="Doddapaneni H."/>
            <person name="Downs B."/>
            <person name="Dugan-Rocha S."/>
            <person name="Elkadiri S."/>
            <person name="Gnanaolivu R.D."/>
            <person name="Hernandez B."/>
            <person name="Javaid M."/>
            <person name="Jayaseelan J.C."/>
            <person name="Lee S."/>
            <person name="Li M."/>
            <person name="Ming W."/>
            <person name="Munidasa M."/>
            <person name="Muniz J."/>
            <person name="Nguyen L."/>
            <person name="Ongeri F."/>
            <person name="Osuji N."/>
            <person name="Pu L.-L."/>
            <person name="Puazo M."/>
            <person name="Qu C."/>
            <person name="Quiroz J."/>
            <person name="Raj R."/>
            <person name="Weissenberger G."/>
            <person name="Xin Y."/>
            <person name="Zou X."/>
            <person name="Han Y."/>
            <person name="Richards S."/>
            <person name="Worley K."/>
            <person name="Muzny D."/>
            <person name="Gibbs R."/>
        </authorList>
    </citation>
    <scope>NUCLEOTIDE SEQUENCE</scope>
    <source>
        <strain evidence="4">Sampled in the wild</strain>
    </source>
</reference>